<dbReference type="EMBL" id="ML120372">
    <property type="protein sequence ID" value="RPB01651.1"/>
    <property type="molecule type" value="Genomic_DNA"/>
</dbReference>
<evidence type="ECO:0000256" key="1">
    <source>
        <dbReference type="SAM" id="MobiDB-lite"/>
    </source>
</evidence>
<gene>
    <name evidence="2" type="ORF">L873DRAFT_1803472</name>
</gene>
<accession>A0A3N4JZT1</accession>
<keyword evidence="3" id="KW-1185">Reference proteome</keyword>
<protein>
    <submittedName>
        <fullName evidence="2">Uncharacterized protein</fullName>
    </submittedName>
</protein>
<reference evidence="2 3" key="1">
    <citation type="journal article" date="2018" name="Nat. Ecol. Evol.">
        <title>Pezizomycetes genomes reveal the molecular basis of ectomycorrhizal truffle lifestyle.</title>
        <authorList>
            <person name="Murat C."/>
            <person name="Payen T."/>
            <person name="Noel B."/>
            <person name="Kuo A."/>
            <person name="Morin E."/>
            <person name="Chen J."/>
            <person name="Kohler A."/>
            <person name="Krizsan K."/>
            <person name="Balestrini R."/>
            <person name="Da Silva C."/>
            <person name="Montanini B."/>
            <person name="Hainaut M."/>
            <person name="Levati E."/>
            <person name="Barry K.W."/>
            <person name="Belfiori B."/>
            <person name="Cichocki N."/>
            <person name="Clum A."/>
            <person name="Dockter R.B."/>
            <person name="Fauchery L."/>
            <person name="Guy J."/>
            <person name="Iotti M."/>
            <person name="Le Tacon F."/>
            <person name="Lindquist E.A."/>
            <person name="Lipzen A."/>
            <person name="Malagnac F."/>
            <person name="Mello A."/>
            <person name="Molinier V."/>
            <person name="Miyauchi S."/>
            <person name="Poulain J."/>
            <person name="Riccioni C."/>
            <person name="Rubini A."/>
            <person name="Sitrit Y."/>
            <person name="Splivallo R."/>
            <person name="Traeger S."/>
            <person name="Wang M."/>
            <person name="Zifcakova L."/>
            <person name="Wipf D."/>
            <person name="Zambonelli A."/>
            <person name="Paolocci F."/>
            <person name="Nowrousian M."/>
            <person name="Ottonello S."/>
            <person name="Baldrian P."/>
            <person name="Spatafora J.W."/>
            <person name="Henrissat B."/>
            <person name="Nagy L.G."/>
            <person name="Aury J.M."/>
            <person name="Wincker P."/>
            <person name="Grigoriev I.V."/>
            <person name="Bonfante P."/>
            <person name="Martin F.M."/>
        </authorList>
    </citation>
    <scope>NUCLEOTIDE SEQUENCE [LARGE SCALE GENOMIC DNA]</scope>
    <source>
        <strain evidence="2 3">120613-1</strain>
    </source>
</reference>
<organism evidence="2 3">
    <name type="scientific">Choiromyces venosus 120613-1</name>
    <dbReference type="NCBI Taxonomy" id="1336337"/>
    <lineage>
        <taxon>Eukaryota</taxon>
        <taxon>Fungi</taxon>
        <taxon>Dikarya</taxon>
        <taxon>Ascomycota</taxon>
        <taxon>Pezizomycotina</taxon>
        <taxon>Pezizomycetes</taxon>
        <taxon>Pezizales</taxon>
        <taxon>Tuberaceae</taxon>
        <taxon>Choiromyces</taxon>
    </lineage>
</organism>
<dbReference type="Proteomes" id="UP000276215">
    <property type="component" value="Unassembled WGS sequence"/>
</dbReference>
<evidence type="ECO:0000313" key="2">
    <source>
        <dbReference type="EMBL" id="RPB01651.1"/>
    </source>
</evidence>
<name>A0A3N4JZT1_9PEZI</name>
<proteinExistence type="predicted"/>
<sequence length="110" mass="12219">MGPLICRVSLGTNRNLGGKKQPDSREGKASVGAKYGPRNKATQRCPYLDCFLEMGWAKICEDEGTQEGCTYFDEFLEIEWAESFGKVEGTQEVPRSAVQKLLFTGRYEGG</sequence>
<dbReference type="AlphaFoldDB" id="A0A3N4JZT1"/>
<feature type="region of interest" description="Disordered" evidence="1">
    <location>
        <begin position="8"/>
        <end position="38"/>
    </location>
</feature>
<evidence type="ECO:0000313" key="3">
    <source>
        <dbReference type="Proteomes" id="UP000276215"/>
    </source>
</evidence>